<comment type="caution">
    <text evidence="1">The sequence shown here is derived from an EMBL/GenBank/DDBJ whole genome shotgun (WGS) entry which is preliminary data.</text>
</comment>
<organism evidence="1 2">
    <name type="scientific">Erwinia tracheiphila</name>
    <dbReference type="NCBI Taxonomy" id="65700"/>
    <lineage>
        <taxon>Bacteria</taxon>
        <taxon>Pseudomonadati</taxon>
        <taxon>Pseudomonadota</taxon>
        <taxon>Gammaproteobacteria</taxon>
        <taxon>Enterobacterales</taxon>
        <taxon>Erwiniaceae</taxon>
        <taxon>Erwinia</taxon>
    </lineage>
</organism>
<dbReference type="GO" id="GO:0003677">
    <property type="term" value="F:DNA binding"/>
    <property type="evidence" value="ECO:0007669"/>
    <property type="project" value="InterPro"/>
</dbReference>
<accession>A0A0M2KFB2</accession>
<name>A0A0M2KFB2_9GAMM</name>
<dbReference type="Gene3D" id="1.10.260.40">
    <property type="entry name" value="lambda repressor-like DNA-binding domains"/>
    <property type="match status" value="1"/>
</dbReference>
<gene>
    <name evidence="1" type="ORF">SY86_09675</name>
</gene>
<sequence length="77" mass="8374">MYKEDAIKFFGSKSKLAAAANVSRPSVTRWGKIIPKLRAMELAALTNGALQYEAGLYAAQDNGGTEEELNHENQSSD</sequence>
<evidence type="ECO:0000313" key="1">
    <source>
        <dbReference type="EMBL" id="KKF35636.1"/>
    </source>
</evidence>
<dbReference type="AlphaFoldDB" id="A0A0M2KFB2"/>
<dbReference type="InterPro" id="IPR010982">
    <property type="entry name" value="Lambda_DNA-bd_dom_sf"/>
</dbReference>
<dbReference type="Pfam" id="PF14549">
    <property type="entry name" value="P22_Cro"/>
    <property type="match status" value="1"/>
</dbReference>
<proteinExistence type="predicted"/>
<keyword evidence="2" id="KW-1185">Reference proteome</keyword>
<protein>
    <submittedName>
        <fullName evidence="1">Repressor</fullName>
    </submittedName>
</protein>
<evidence type="ECO:0000313" key="2">
    <source>
        <dbReference type="Proteomes" id="UP000033924"/>
    </source>
</evidence>
<dbReference type="RefSeq" id="WP_016192920.1">
    <property type="nucleotide sequence ID" value="NZ_CP089932.1"/>
</dbReference>
<dbReference type="PATRIC" id="fig|65700.7.peg.2437"/>
<dbReference type="EMBL" id="JXNU01000003">
    <property type="protein sequence ID" value="KKF35636.1"/>
    <property type="molecule type" value="Genomic_DNA"/>
</dbReference>
<dbReference type="SUPFAM" id="SSF47413">
    <property type="entry name" value="lambda repressor-like DNA-binding domains"/>
    <property type="match status" value="1"/>
</dbReference>
<reference evidence="1 2" key="1">
    <citation type="submission" date="2015-01" db="EMBL/GenBank/DDBJ databases">
        <title>Erwinia tracheiphila.</title>
        <authorList>
            <person name="Shapiro L.R."/>
        </authorList>
    </citation>
    <scope>NUCLEOTIDE SEQUENCE [LARGE SCALE GENOMIC DNA]</scope>
    <source>
        <strain evidence="1 2">BuffGH</strain>
    </source>
</reference>
<dbReference type="Proteomes" id="UP000033924">
    <property type="component" value="Unassembled WGS sequence"/>
</dbReference>